<accession>A0AAW5JUT9</accession>
<dbReference type="Proteomes" id="UP001204562">
    <property type="component" value="Unassembled WGS sequence"/>
</dbReference>
<feature type="non-terminal residue" evidence="1">
    <location>
        <position position="84"/>
    </location>
</feature>
<sequence>SGMKATEYCNKDIRAVTGQGDRVVSVTLAAGDAPTEFCTYHVPITICSNSPIKDAEGNSTGVFHLAGPYCPEESQMEVSVVDFP</sequence>
<proteinExistence type="predicted"/>
<dbReference type="AlphaFoldDB" id="A0AAW5JUT9"/>
<reference evidence="1" key="1">
    <citation type="submission" date="2022-06" db="EMBL/GenBank/DDBJ databases">
        <title>Isolation of gut microbiota from human fecal samples.</title>
        <authorList>
            <person name="Pamer E.G."/>
            <person name="Barat B."/>
            <person name="Waligurski E."/>
            <person name="Medina S."/>
            <person name="Paddock L."/>
            <person name="Mostad J."/>
        </authorList>
    </citation>
    <scope>NUCLEOTIDE SEQUENCE</scope>
    <source>
        <strain evidence="1">DFI.9.91</strain>
    </source>
</reference>
<gene>
    <name evidence="1" type="ORF">NE579_17350</name>
</gene>
<evidence type="ECO:0000313" key="2">
    <source>
        <dbReference type="Proteomes" id="UP001204562"/>
    </source>
</evidence>
<evidence type="ECO:0000313" key="1">
    <source>
        <dbReference type="EMBL" id="MCQ4772150.1"/>
    </source>
</evidence>
<dbReference type="EMBL" id="JANFYS010000455">
    <property type="protein sequence ID" value="MCQ4772150.1"/>
    <property type="molecule type" value="Genomic_DNA"/>
</dbReference>
<name>A0AAW5JUT9_9FIRM</name>
<comment type="caution">
    <text evidence="1">The sequence shown here is derived from an EMBL/GenBank/DDBJ whole genome shotgun (WGS) entry which is preliminary data.</text>
</comment>
<organism evidence="1 2">
    <name type="scientific">Intestinimonas massiliensis</name>
    <name type="common">ex Afouda et al. 2020</name>
    <dbReference type="NCBI Taxonomy" id="1673721"/>
    <lineage>
        <taxon>Bacteria</taxon>
        <taxon>Bacillati</taxon>
        <taxon>Bacillota</taxon>
        <taxon>Clostridia</taxon>
        <taxon>Eubacteriales</taxon>
        <taxon>Intestinimonas</taxon>
    </lineage>
</organism>
<feature type="non-terminal residue" evidence="1">
    <location>
        <position position="1"/>
    </location>
</feature>
<protein>
    <submittedName>
        <fullName evidence="1">Uncharacterized protein</fullName>
    </submittedName>
</protein>
<dbReference type="RefSeq" id="WP_256305088.1">
    <property type="nucleotide sequence ID" value="NZ_JANFYS010000455.1"/>
</dbReference>